<dbReference type="OrthoDB" id="10254304at2759"/>
<reference evidence="1 2" key="1">
    <citation type="submission" date="2014-03" db="EMBL/GenBank/DDBJ databases">
        <title>Draft genome of the hookworm Oesophagostomum dentatum.</title>
        <authorList>
            <person name="Mitreva M."/>
        </authorList>
    </citation>
    <scope>NUCLEOTIDE SEQUENCE [LARGE SCALE GENOMIC DNA]</scope>
    <source>
        <strain evidence="1 2">OD-Hann</strain>
    </source>
</reference>
<accession>A0A0B1RWL1</accession>
<dbReference type="Proteomes" id="UP000053660">
    <property type="component" value="Unassembled WGS sequence"/>
</dbReference>
<evidence type="ECO:0000313" key="2">
    <source>
        <dbReference type="Proteomes" id="UP000053660"/>
    </source>
</evidence>
<dbReference type="EMBL" id="KN612740">
    <property type="protein sequence ID" value="KHJ75445.1"/>
    <property type="molecule type" value="Genomic_DNA"/>
</dbReference>
<sequence>MYPSYFIAQKCTRPWCSPESALKDNLDILEANGFGFELRRRVEDGCSVAMLVSAPVLHSWQFDQNDCKPSRHPRSALGELKTLSSIQSFFKNYPCQNCPHGRPTLRHLADLHTILK</sequence>
<evidence type="ECO:0000313" key="1">
    <source>
        <dbReference type="EMBL" id="KHJ75445.1"/>
    </source>
</evidence>
<organism evidence="1 2">
    <name type="scientific">Oesophagostomum dentatum</name>
    <name type="common">Nodular worm</name>
    <dbReference type="NCBI Taxonomy" id="61180"/>
    <lineage>
        <taxon>Eukaryota</taxon>
        <taxon>Metazoa</taxon>
        <taxon>Ecdysozoa</taxon>
        <taxon>Nematoda</taxon>
        <taxon>Chromadorea</taxon>
        <taxon>Rhabditida</taxon>
        <taxon>Rhabditina</taxon>
        <taxon>Rhabditomorpha</taxon>
        <taxon>Strongyloidea</taxon>
        <taxon>Strongylidae</taxon>
        <taxon>Oesophagostomum</taxon>
    </lineage>
</organism>
<name>A0A0B1RWL1_OESDE</name>
<keyword evidence="2" id="KW-1185">Reference proteome</keyword>
<gene>
    <name evidence="1" type="ORF">OESDEN_24939</name>
</gene>
<proteinExistence type="predicted"/>
<protein>
    <submittedName>
        <fullName evidence="1">Uncharacterized protein</fullName>
    </submittedName>
</protein>
<dbReference type="AlphaFoldDB" id="A0A0B1RWL1"/>